<protein>
    <submittedName>
        <fullName evidence="2">Uncharacterized protein</fullName>
    </submittedName>
</protein>
<gene>
    <name evidence="2" type="ORF">N7468_006872</name>
</gene>
<proteinExistence type="predicted"/>
<keyword evidence="3" id="KW-1185">Reference proteome</keyword>
<sequence length="232" mass="25296">MECTKRGKAPIPEGEQSVSNARSEAVGRRSNKLLPYWGGWGLPSEHILRSGVQRGGGAEKESERPGGGELRRFSTSPAKSLDTDCRPPPRVDKALPSLPFRDLLRVKRAQLPQEDSAAAWAVRVGNAGSSTPYVCPWPLAARTQDPGVFVFDAPFRSLEKSSQATRIYGSWDLRLIPVTTGNLQYWIHGQLEFGHAGNLAASVAPGKFNERHKPGLTFFIGTPRCLHLPSSA</sequence>
<feature type="region of interest" description="Disordered" evidence="1">
    <location>
        <begin position="51"/>
        <end position="90"/>
    </location>
</feature>
<evidence type="ECO:0000313" key="3">
    <source>
        <dbReference type="Proteomes" id="UP001150941"/>
    </source>
</evidence>
<dbReference type="Proteomes" id="UP001150941">
    <property type="component" value="Unassembled WGS sequence"/>
</dbReference>
<dbReference type="RefSeq" id="XP_058329058.1">
    <property type="nucleotide sequence ID" value="XM_058476168.1"/>
</dbReference>
<feature type="region of interest" description="Disordered" evidence="1">
    <location>
        <begin position="1"/>
        <end position="27"/>
    </location>
</feature>
<comment type="caution">
    <text evidence="2">The sequence shown here is derived from an EMBL/GenBank/DDBJ whole genome shotgun (WGS) entry which is preliminary data.</text>
</comment>
<organism evidence="2 3">
    <name type="scientific">Penicillium chermesinum</name>
    <dbReference type="NCBI Taxonomy" id="63820"/>
    <lineage>
        <taxon>Eukaryota</taxon>
        <taxon>Fungi</taxon>
        <taxon>Dikarya</taxon>
        <taxon>Ascomycota</taxon>
        <taxon>Pezizomycotina</taxon>
        <taxon>Eurotiomycetes</taxon>
        <taxon>Eurotiomycetidae</taxon>
        <taxon>Eurotiales</taxon>
        <taxon>Aspergillaceae</taxon>
        <taxon>Penicillium</taxon>
    </lineage>
</organism>
<dbReference type="AlphaFoldDB" id="A0A9W9TK03"/>
<reference evidence="2" key="1">
    <citation type="submission" date="2022-11" db="EMBL/GenBank/DDBJ databases">
        <authorList>
            <person name="Petersen C."/>
        </authorList>
    </citation>
    <scope>NUCLEOTIDE SEQUENCE</scope>
    <source>
        <strain evidence="2">IBT 19713</strain>
    </source>
</reference>
<dbReference type="EMBL" id="JAPQKS010000005">
    <property type="protein sequence ID" value="KAJ5225647.1"/>
    <property type="molecule type" value="Genomic_DNA"/>
</dbReference>
<accession>A0A9W9TK03</accession>
<evidence type="ECO:0000256" key="1">
    <source>
        <dbReference type="SAM" id="MobiDB-lite"/>
    </source>
</evidence>
<reference evidence="2" key="2">
    <citation type="journal article" date="2023" name="IMA Fungus">
        <title>Comparative genomic study of the Penicillium genus elucidates a diverse pangenome and 15 lateral gene transfer events.</title>
        <authorList>
            <person name="Petersen C."/>
            <person name="Sorensen T."/>
            <person name="Nielsen M.R."/>
            <person name="Sondergaard T.E."/>
            <person name="Sorensen J.L."/>
            <person name="Fitzpatrick D.A."/>
            <person name="Frisvad J.C."/>
            <person name="Nielsen K.L."/>
        </authorList>
    </citation>
    <scope>NUCLEOTIDE SEQUENCE</scope>
    <source>
        <strain evidence="2">IBT 19713</strain>
    </source>
</reference>
<dbReference type="GeneID" id="83203471"/>
<feature type="compositionally biased region" description="Basic and acidic residues" evidence="1">
    <location>
        <begin position="57"/>
        <end position="72"/>
    </location>
</feature>
<name>A0A9W9TK03_9EURO</name>
<feature type="compositionally biased region" description="Basic and acidic residues" evidence="1">
    <location>
        <begin position="81"/>
        <end position="90"/>
    </location>
</feature>
<evidence type="ECO:0000313" key="2">
    <source>
        <dbReference type="EMBL" id="KAJ5225647.1"/>
    </source>
</evidence>